<dbReference type="Proteomes" id="UP000238362">
    <property type="component" value="Unassembled WGS sequence"/>
</dbReference>
<dbReference type="AlphaFoldDB" id="A0A2T0LV89"/>
<accession>A0A2T0LV89</accession>
<evidence type="ECO:0000313" key="1">
    <source>
        <dbReference type="EMBL" id="PRX47745.1"/>
    </source>
</evidence>
<evidence type="ECO:0000313" key="2">
    <source>
        <dbReference type="Proteomes" id="UP000238362"/>
    </source>
</evidence>
<comment type="caution">
    <text evidence="1">The sequence shown here is derived from an EMBL/GenBank/DDBJ whole genome shotgun (WGS) entry which is preliminary data.</text>
</comment>
<gene>
    <name evidence="1" type="ORF">B0I33_105327</name>
</gene>
<organism evidence="1 2">
    <name type="scientific">Prauserella shujinwangii</name>
    <dbReference type="NCBI Taxonomy" id="1453103"/>
    <lineage>
        <taxon>Bacteria</taxon>
        <taxon>Bacillati</taxon>
        <taxon>Actinomycetota</taxon>
        <taxon>Actinomycetes</taxon>
        <taxon>Pseudonocardiales</taxon>
        <taxon>Pseudonocardiaceae</taxon>
        <taxon>Prauserella</taxon>
    </lineage>
</organism>
<keyword evidence="2" id="KW-1185">Reference proteome</keyword>
<sequence>MIGGWELSVVRVTLDGVEVTAADIARIPRTNLRVPVEEFAQVWVEAGRRSAGGDWYAAGVAMTCRWMARGTVELNGRHTPVWAPVTNRSARAYEELIEAELLAAEKLALRRPVPAWLAARPGWCEAVCATLRWAWRRSGPPPVPLPDTATH</sequence>
<reference evidence="1 2" key="1">
    <citation type="submission" date="2018-03" db="EMBL/GenBank/DDBJ databases">
        <title>Genomic Encyclopedia of Type Strains, Phase III (KMG-III): the genomes of soil and plant-associated and newly described type strains.</title>
        <authorList>
            <person name="Whitman W."/>
        </authorList>
    </citation>
    <scope>NUCLEOTIDE SEQUENCE [LARGE SCALE GENOMIC DNA]</scope>
    <source>
        <strain evidence="1 2">CGMCC 4.7125</strain>
    </source>
</reference>
<dbReference type="EMBL" id="PVNH01000005">
    <property type="protein sequence ID" value="PRX47745.1"/>
    <property type="molecule type" value="Genomic_DNA"/>
</dbReference>
<name>A0A2T0LV89_9PSEU</name>
<protein>
    <submittedName>
        <fullName evidence="1">Uncharacterized protein</fullName>
    </submittedName>
</protein>
<proteinExistence type="predicted"/>